<name>A0A9D4URZ8_ADICA</name>
<evidence type="ECO:0000313" key="1">
    <source>
        <dbReference type="EMBL" id="KAI5073005.1"/>
    </source>
</evidence>
<dbReference type="Proteomes" id="UP000886520">
    <property type="component" value="Chromosome 12"/>
</dbReference>
<gene>
    <name evidence="1" type="ORF">GOP47_0013111</name>
</gene>
<protein>
    <submittedName>
        <fullName evidence="1">Uncharacterized protein</fullName>
    </submittedName>
</protein>
<reference evidence="1" key="1">
    <citation type="submission" date="2021-01" db="EMBL/GenBank/DDBJ databases">
        <title>Adiantum capillus-veneris genome.</title>
        <authorList>
            <person name="Fang Y."/>
            <person name="Liao Q."/>
        </authorList>
    </citation>
    <scope>NUCLEOTIDE SEQUENCE</scope>
    <source>
        <strain evidence="1">H3</strain>
        <tissue evidence="1">Leaf</tissue>
    </source>
</reference>
<dbReference type="AlphaFoldDB" id="A0A9D4URZ8"/>
<evidence type="ECO:0000313" key="2">
    <source>
        <dbReference type="Proteomes" id="UP000886520"/>
    </source>
</evidence>
<dbReference type="InterPro" id="IPR043502">
    <property type="entry name" value="DNA/RNA_pol_sf"/>
</dbReference>
<proteinExistence type="predicted"/>
<organism evidence="1 2">
    <name type="scientific">Adiantum capillus-veneris</name>
    <name type="common">Maidenhair fern</name>
    <dbReference type="NCBI Taxonomy" id="13818"/>
    <lineage>
        <taxon>Eukaryota</taxon>
        <taxon>Viridiplantae</taxon>
        <taxon>Streptophyta</taxon>
        <taxon>Embryophyta</taxon>
        <taxon>Tracheophyta</taxon>
        <taxon>Polypodiopsida</taxon>
        <taxon>Polypodiidae</taxon>
        <taxon>Polypodiales</taxon>
        <taxon>Pteridineae</taxon>
        <taxon>Pteridaceae</taxon>
        <taxon>Vittarioideae</taxon>
        <taxon>Adiantum</taxon>
    </lineage>
</organism>
<dbReference type="SUPFAM" id="SSF56672">
    <property type="entry name" value="DNA/RNA polymerases"/>
    <property type="match status" value="1"/>
</dbReference>
<comment type="caution">
    <text evidence="1">The sequence shown here is derived from an EMBL/GenBank/DDBJ whole genome shotgun (WGS) entry which is preliminary data.</text>
</comment>
<accession>A0A9D4URZ8</accession>
<keyword evidence="2" id="KW-1185">Reference proteome</keyword>
<dbReference type="EMBL" id="JABFUD020000012">
    <property type="protein sequence ID" value="KAI5073005.1"/>
    <property type="molecule type" value="Genomic_DNA"/>
</dbReference>
<dbReference type="OrthoDB" id="10676269at2759"/>
<sequence length="123" mass="13951">MTNTAKIAFEALKVAVTETPCLVLPSWDEPFEVWTPVLQQNIHLVAFLFRKLNSVESPRAFKYEPWVYLWHTLVRRCKEWSMGWNSATPCLVCLADLNCLSMGLILVSMVGDLLPGGIVRNDV</sequence>